<dbReference type="PANTHER" id="PTHR43855">
    <property type="entry name" value="THIOSULFATE SULFURTRANSFERASE"/>
    <property type="match status" value="1"/>
</dbReference>
<organism evidence="5 6">
    <name type="scientific">Endozoicomonas montiporae</name>
    <dbReference type="NCBI Taxonomy" id="1027273"/>
    <lineage>
        <taxon>Bacteria</taxon>
        <taxon>Pseudomonadati</taxon>
        <taxon>Pseudomonadota</taxon>
        <taxon>Gammaproteobacteria</taxon>
        <taxon>Oceanospirillales</taxon>
        <taxon>Endozoicomonadaceae</taxon>
        <taxon>Endozoicomonas</taxon>
    </lineage>
</organism>
<keyword evidence="1" id="KW-0677">Repeat</keyword>
<dbReference type="InterPro" id="IPR036873">
    <property type="entry name" value="Rhodanese-like_dom_sf"/>
</dbReference>
<name>A0A081N8M9_9GAMM</name>
<dbReference type="CDD" id="cd01449">
    <property type="entry name" value="TST_Repeat_2"/>
    <property type="match status" value="1"/>
</dbReference>
<dbReference type="SUPFAM" id="SSF52821">
    <property type="entry name" value="Rhodanese/Cell cycle control phosphatase"/>
    <property type="match status" value="2"/>
</dbReference>
<evidence type="ECO:0000313" key="6">
    <source>
        <dbReference type="Proteomes" id="UP000028006"/>
    </source>
</evidence>
<keyword evidence="3" id="KW-0732">Signal</keyword>
<comment type="caution">
    <text evidence="5">The sequence shown here is derived from an EMBL/GenBank/DDBJ whole genome shotgun (WGS) entry which is preliminary data.</text>
</comment>
<protein>
    <recommendedName>
        <fullName evidence="2">Sulfurtransferase</fullName>
    </recommendedName>
</protein>
<reference evidence="5 6" key="1">
    <citation type="submission" date="2014-06" db="EMBL/GenBank/DDBJ databases">
        <title>Whole Genome Sequences of Three Symbiotic Endozoicomonas Bacteria.</title>
        <authorList>
            <person name="Neave M.J."/>
            <person name="Apprill A."/>
            <person name="Voolstra C.R."/>
        </authorList>
    </citation>
    <scope>NUCLEOTIDE SEQUENCE [LARGE SCALE GENOMIC DNA]</scope>
    <source>
        <strain evidence="5 6">LMG 24815</strain>
    </source>
</reference>
<dbReference type="PROSITE" id="PS50206">
    <property type="entry name" value="RHODANESE_3"/>
    <property type="match status" value="2"/>
</dbReference>
<dbReference type="SMART" id="SM00450">
    <property type="entry name" value="RHOD"/>
    <property type="match status" value="2"/>
</dbReference>
<gene>
    <name evidence="5" type="ORF">GZ77_11025</name>
</gene>
<dbReference type="eggNOG" id="COG2897">
    <property type="taxonomic scope" value="Bacteria"/>
</dbReference>
<dbReference type="Gene3D" id="3.40.250.10">
    <property type="entry name" value="Rhodanese-like domain"/>
    <property type="match status" value="2"/>
</dbReference>
<feature type="chain" id="PRO_5001760622" description="Sulfurtransferase" evidence="3">
    <location>
        <begin position="21"/>
        <end position="313"/>
    </location>
</feature>
<feature type="domain" description="Rhodanese" evidence="4">
    <location>
        <begin position="104"/>
        <end position="169"/>
    </location>
</feature>
<dbReference type="GO" id="GO:0004792">
    <property type="term" value="F:thiosulfate-cyanide sulfurtransferase activity"/>
    <property type="evidence" value="ECO:0007669"/>
    <property type="project" value="InterPro"/>
</dbReference>
<dbReference type="Pfam" id="PF00581">
    <property type="entry name" value="Rhodanese"/>
    <property type="match status" value="2"/>
</dbReference>
<feature type="signal peptide" evidence="3">
    <location>
        <begin position="1"/>
        <end position="20"/>
    </location>
</feature>
<feature type="domain" description="Rhodanese" evidence="4">
    <location>
        <begin position="200"/>
        <end position="313"/>
    </location>
</feature>
<dbReference type="EMBL" id="JOKG01000002">
    <property type="protein sequence ID" value="KEQ14802.1"/>
    <property type="molecule type" value="Genomic_DNA"/>
</dbReference>
<evidence type="ECO:0000256" key="2">
    <source>
        <dbReference type="RuleBase" id="RU000507"/>
    </source>
</evidence>
<keyword evidence="6" id="KW-1185">Reference proteome</keyword>
<sequence>MKKTLVAAAMAALMATPAFSDSAESETLLETSMSAKLAEYAQAQSFVSASMLYQLLETNENTVVIGVLDPGKGAEPISGSHTLWRYDYSSPSKRFQDSSKTMQIDTEAMTSILGQFGASEDSTIVVYAQGDLHDAFRLYWQIKMLGHSDVRYLDGGLDAWVAAGYPTGDRNVASDAAEYKAQNVNTIQLATYEMVRNAVDNPDWVILDVRTAEEYAGTSSYFPGATRAGVIPSSQWVEWTNAQNEDGSLKSLKELEDTYGKIVRGKKVIVYCHTGVRAAHTAMMLSEALGADDVHVYDGSWTEWSHLDSAQDH</sequence>
<keyword evidence="2" id="KW-0808">Transferase</keyword>
<dbReference type="PROSITE" id="PS00683">
    <property type="entry name" value="RHODANESE_2"/>
    <property type="match status" value="1"/>
</dbReference>
<dbReference type="PANTHER" id="PTHR43855:SF1">
    <property type="entry name" value="THIOSULFATE SULFURTRANSFERASE"/>
    <property type="match status" value="1"/>
</dbReference>
<dbReference type="AlphaFoldDB" id="A0A081N8M9"/>
<dbReference type="Proteomes" id="UP000028006">
    <property type="component" value="Unassembled WGS sequence"/>
</dbReference>
<dbReference type="CDD" id="cd01448">
    <property type="entry name" value="TST_Repeat_1"/>
    <property type="match status" value="1"/>
</dbReference>
<accession>A0A081N8M9</accession>
<dbReference type="InterPro" id="IPR001307">
    <property type="entry name" value="Thiosulphate_STrfase_CS"/>
</dbReference>
<dbReference type="InterPro" id="IPR001763">
    <property type="entry name" value="Rhodanese-like_dom"/>
</dbReference>
<dbReference type="InterPro" id="IPR051126">
    <property type="entry name" value="Thiosulfate_sulfurtransferase"/>
</dbReference>
<evidence type="ECO:0000259" key="4">
    <source>
        <dbReference type="PROSITE" id="PS50206"/>
    </source>
</evidence>
<evidence type="ECO:0000256" key="3">
    <source>
        <dbReference type="SAM" id="SignalP"/>
    </source>
</evidence>
<proteinExistence type="predicted"/>
<dbReference type="RefSeq" id="WP_034874884.1">
    <property type="nucleotide sequence ID" value="NZ_JOKG01000002.1"/>
</dbReference>
<evidence type="ECO:0000313" key="5">
    <source>
        <dbReference type="EMBL" id="KEQ14802.1"/>
    </source>
</evidence>
<evidence type="ECO:0000256" key="1">
    <source>
        <dbReference type="ARBA" id="ARBA00022737"/>
    </source>
</evidence>